<dbReference type="AlphaFoldDB" id="A0A4R5DIT2"/>
<comment type="caution">
    <text evidence="4">The sequence shown here is derived from an EMBL/GenBank/DDBJ whole genome shotgun (WGS) entry which is preliminary data.</text>
</comment>
<dbReference type="PANTHER" id="PTHR43056:SF10">
    <property type="entry name" value="COCE_NOND FAMILY, PUTATIVE (AFU_ORTHOLOGUE AFUA_7G00600)-RELATED"/>
    <property type="match status" value="1"/>
</dbReference>
<dbReference type="InterPro" id="IPR000383">
    <property type="entry name" value="Xaa-Pro-like_dom"/>
</dbReference>
<proteinExistence type="predicted"/>
<dbReference type="InParanoid" id="A0A4R5DIT2"/>
<sequence>MRTVTSLPHAVTEDEHLWIPMSDGVRLAGRLWRPVSSDDEPVPGVLELIPYRKRDMTAFRDSIHHPYQAGHGYACLRVDLRGSGDSEGVLTDEYLEQELRDAEEILAWMAAQPWCSGRTAMMGISWGGFNALQVAARRPPSLGAIVTVCSSDDRYADDVHYMGGCLLSDNLSWASTMFAYNSCPPDPALVGERWRDMWLDRLENSGLWLDEWLRHQRRDDYWRHGSVCEDYSAITCPVFAASGWADGYSNAVFRLLAELDVPRKGLIGPWSHKYPHLGEPGPAIGFLQEVVRWWDHWLKDDTDNGAMDGPQLSIWMQDSVPPSTAYTERPGRWVGEKRWPSDRVLPSRHPLAPHRIAEPGERVDIAALTVQSPLSVGQFAGKWCSYNAPPDLPYDQREEDGGSLVFDSDVLTEGLELLGAPVLELDFTADKPLAMVAVRLSDVAPDGKATRVSYGVANLTHHHSSTGPQRLEPGERYQVTVQLNGMAQAFPAGHRVRLSLSTSYWPLVWPPPESVRMTVFAGSSHLLLPVRENGPSDRENAPSFDEPEGAPPIAVTSLLPGEHRWTVTRDLAQDSSALEVVKDLGISHIDDIDLDITRRAYERYSFVGDDFTSPRGETDWHMGFTRGDWDVHATTRTVLTSTVTEFHLHAQLDAYEGERRIASKSWTHRIPRGLI</sequence>
<dbReference type="NCBIfam" id="TIGR00976">
    <property type="entry name" value="CocE_NonD"/>
    <property type="match status" value="1"/>
</dbReference>
<organism evidence="4 5">
    <name type="scientific">Jiangella asiatica</name>
    <dbReference type="NCBI Taxonomy" id="2530372"/>
    <lineage>
        <taxon>Bacteria</taxon>
        <taxon>Bacillati</taxon>
        <taxon>Actinomycetota</taxon>
        <taxon>Actinomycetes</taxon>
        <taxon>Jiangellales</taxon>
        <taxon>Jiangellaceae</taxon>
        <taxon>Jiangella</taxon>
    </lineage>
</organism>
<evidence type="ECO:0000256" key="2">
    <source>
        <dbReference type="SAM" id="MobiDB-lite"/>
    </source>
</evidence>
<keyword evidence="5" id="KW-1185">Reference proteome</keyword>
<name>A0A4R5DIT2_9ACTN</name>
<dbReference type="SMART" id="SM00939">
    <property type="entry name" value="PepX_C"/>
    <property type="match status" value="1"/>
</dbReference>
<dbReference type="InterPro" id="IPR029058">
    <property type="entry name" value="AB_hydrolase_fold"/>
</dbReference>
<feature type="region of interest" description="Disordered" evidence="2">
    <location>
        <begin position="531"/>
        <end position="550"/>
    </location>
</feature>
<dbReference type="PANTHER" id="PTHR43056">
    <property type="entry name" value="PEPTIDASE S9 PROLYL OLIGOPEPTIDASE"/>
    <property type="match status" value="1"/>
</dbReference>
<dbReference type="Pfam" id="PF08530">
    <property type="entry name" value="PepX_C"/>
    <property type="match status" value="1"/>
</dbReference>
<dbReference type="Proteomes" id="UP000294739">
    <property type="component" value="Unassembled WGS sequence"/>
</dbReference>
<evidence type="ECO:0000313" key="5">
    <source>
        <dbReference type="Proteomes" id="UP000294739"/>
    </source>
</evidence>
<feature type="domain" description="Xaa-Pro dipeptidyl-peptidase C-terminal" evidence="3">
    <location>
        <begin position="291"/>
        <end position="550"/>
    </location>
</feature>
<evidence type="ECO:0000313" key="4">
    <source>
        <dbReference type="EMBL" id="TDE14032.1"/>
    </source>
</evidence>
<dbReference type="EMBL" id="SMKZ01000004">
    <property type="protein sequence ID" value="TDE14032.1"/>
    <property type="molecule type" value="Genomic_DNA"/>
</dbReference>
<gene>
    <name evidence="4" type="ORF">E1269_04580</name>
</gene>
<accession>A0A4R5DIT2</accession>
<keyword evidence="1 4" id="KW-0378">Hydrolase</keyword>
<dbReference type="InterPro" id="IPR050585">
    <property type="entry name" value="Xaa-Pro_dipeptidyl-ppase/CocE"/>
</dbReference>
<dbReference type="OrthoDB" id="5240615at2"/>
<protein>
    <submittedName>
        <fullName evidence="4">CocE/NonD family hydrolase</fullName>
    </submittedName>
</protein>
<evidence type="ECO:0000256" key="1">
    <source>
        <dbReference type="ARBA" id="ARBA00022801"/>
    </source>
</evidence>
<dbReference type="RefSeq" id="WP_131891855.1">
    <property type="nucleotide sequence ID" value="NZ_SMKZ01000004.1"/>
</dbReference>
<dbReference type="InterPro" id="IPR013736">
    <property type="entry name" value="Xaa-Pro_dipept_C"/>
</dbReference>
<evidence type="ECO:0000259" key="3">
    <source>
        <dbReference type="SMART" id="SM00939"/>
    </source>
</evidence>
<dbReference type="Gene3D" id="2.60.120.260">
    <property type="entry name" value="Galactose-binding domain-like"/>
    <property type="match status" value="1"/>
</dbReference>
<dbReference type="Pfam" id="PF02129">
    <property type="entry name" value="Peptidase_S15"/>
    <property type="match status" value="1"/>
</dbReference>
<dbReference type="SUPFAM" id="SSF53474">
    <property type="entry name" value="alpha/beta-Hydrolases"/>
    <property type="match status" value="1"/>
</dbReference>
<dbReference type="GO" id="GO:0008239">
    <property type="term" value="F:dipeptidyl-peptidase activity"/>
    <property type="evidence" value="ECO:0007669"/>
    <property type="project" value="InterPro"/>
</dbReference>
<dbReference type="SUPFAM" id="SSF49785">
    <property type="entry name" value="Galactose-binding domain-like"/>
    <property type="match status" value="1"/>
</dbReference>
<reference evidence="4 5" key="1">
    <citation type="submission" date="2019-03" db="EMBL/GenBank/DDBJ databases">
        <title>Draft genome sequences of novel Actinobacteria.</title>
        <authorList>
            <person name="Sahin N."/>
            <person name="Ay H."/>
            <person name="Saygin H."/>
        </authorList>
    </citation>
    <scope>NUCLEOTIDE SEQUENCE [LARGE SCALE GENOMIC DNA]</scope>
    <source>
        <strain evidence="4 5">5K138</strain>
    </source>
</reference>
<dbReference type="Gene3D" id="3.40.50.1820">
    <property type="entry name" value="alpha/beta hydrolase"/>
    <property type="match status" value="2"/>
</dbReference>
<dbReference type="InterPro" id="IPR008979">
    <property type="entry name" value="Galactose-bd-like_sf"/>
</dbReference>
<dbReference type="InterPro" id="IPR005674">
    <property type="entry name" value="CocE/Ser_esterase"/>
</dbReference>